<organism evidence="6 7">
    <name type="scientific">Acetobacter nitrogenifigens DSM 23921 = NBRC 105050</name>
    <dbReference type="NCBI Taxonomy" id="1120919"/>
    <lineage>
        <taxon>Bacteria</taxon>
        <taxon>Pseudomonadati</taxon>
        <taxon>Pseudomonadota</taxon>
        <taxon>Alphaproteobacteria</taxon>
        <taxon>Acetobacterales</taxon>
        <taxon>Acetobacteraceae</taxon>
        <taxon>Acetobacter</taxon>
    </lineage>
</organism>
<evidence type="ECO:0000259" key="3">
    <source>
        <dbReference type="Pfam" id="PF04865"/>
    </source>
</evidence>
<protein>
    <submittedName>
        <fullName evidence="6">Uncharacterized protein</fullName>
    </submittedName>
</protein>
<dbReference type="OrthoDB" id="7565172at2"/>
<dbReference type="Pfam" id="PF04865">
    <property type="entry name" value="Baseplate_J"/>
    <property type="match status" value="1"/>
</dbReference>
<dbReference type="Proteomes" id="UP000321635">
    <property type="component" value="Unassembled WGS sequence"/>
</dbReference>
<dbReference type="RefSeq" id="WP_026396339.1">
    <property type="nucleotide sequence ID" value="NZ_AUBI01000001.1"/>
</dbReference>
<keyword evidence="7" id="KW-1185">Reference proteome</keyword>
<gene>
    <name evidence="6" type="ORF">ANI02nite_00220</name>
</gene>
<dbReference type="PANTHER" id="PTHR37829:SF3">
    <property type="entry name" value="PROTEIN JAYE-RELATED"/>
    <property type="match status" value="1"/>
</dbReference>
<comment type="similarity">
    <text evidence="1">Belongs to the Mu gp47/PBSX XkdT family.</text>
</comment>
<feature type="domain" description="Baseplate J-like C-terminal" evidence="5">
    <location>
        <begin position="293"/>
        <end position="368"/>
    </location>
</feature>
<name>A0A511X5A7_9PROT</name>
<evidence type="ECO:0000256" key="1">
    <source>
        <dbReference type="ARBA" id="ARBA00038087"/>
    </source>
</evidence>
<evidence type="ECO:0000313" key="6">
    <source>
        <dbReference type="EMBL" id="GEN58138.1"/>
    </source>
</evidence>
<dbReference type="EMBL" id="BJYF01000001">
    <property type="protein sequence ID" value="GEN58138.1"/>
    <property type="molecule type" value="Genomic_DNA"/>
</dbReference>
<dbReference type="Pfam" id="PF26079">
    <property type="entry name" value="Baseplate_J_C"/>
    <property type="match status" value="1"/>
</dbReference>
<dbReference type="InterPro" id="IPR052399">
    <property type="entry name" value="Phage_Baseplate_Assmbl_Protein"/>
</dbReference>
<dbReference type="STRING" id="1120919.GCA_000429165_00023"/>
<sequence>MPYSRPTLTQLRQQAVQDVQSGGITGVTALLRFSVLYVLAMVLAGLSNLHFGFIDWISKQAIPATATDEFLESWGALKTVYKKAASAGSGSVSFPVSSAETIPTGTTVIAGGVTCLTTDVSVTTNGVTVAPCLAQTAGAASNVALNALATLGSPVEGVQTSGTVTTAFSGGADEETDDEYRVRVLDAYAAGGENGNEQDYINWALDVAGVTRAWCDPIGMGAGTVVIFFMMDDARSSDAGFPQGTNGAATSESRYTTATGDQLTVADAIYPKRPVTALVIACAPVAQATDFSITGLGDDNTSDNQDAITSALSDMFTRLSEPGGTIAPNQWYEAINAIGLTSFVVASPTAAITATGSGYMPTLGAVTFAT</sequence>
<evidence type="ECO:0000256" key="2">
    <source>
        <dbReference type="SAM" id="Phobius"/>
    </source>
</evidence>
<dbReference type="Pfam" id="PF26078">
    <property type="entry name" value="Baseplate_J_M"/>
    <property type="match status" value="1"/>
</dbReference>
<feature type="transmembrane region" description="Helical" evidence="2">
    <location>
        <begin position="29"/>
        <end position="49"/>
    </location>
</feature>
<evidence type="ECO:0000259" key="5">
    <source>
        <dbReference type="Pfam" id="PF26079"/>
    </source>
</evidence>
<keyword evidence="2" id="KW-1133">Transmembrane helix</keyword>
<keyword evidence="2" id="KW-0472">Membrane</keyword>
<dbReference type="InterPro" id="IPR006949">
    <property type="entry name" value="Barrel_Baseplate_J-like"/>
</dbReference>
<comment type="caution">
    <text evidence="6">The sequence shown here is derived from an EMBL/GenBank/DDBJ whole genome shotgun (WGS) entry which is preliminary data.</text>
</comment>
<dbReference type="InterPro" id="IPR058531">
    <property type="entry name" value="Baseplate_J_M"/>
</dbReference>
<feature type="domain" description="Baseplate protein J-like barrel" evidence="3">
    <location>
        <begin position="94"/>
        <end position="171"/>
    </location>
</feature>
<dbReference type="InterPro" id="IPR058530">
    <property type="entry name" value="Baseplate_J-like_C"/>
</dbReference>
<feature type="domain" description="Baseplate J-like central" evidence="4">
    <location>
        <begin position="194"/>
        <end position="283"/>
    </location>
</feature>
<proteinExistence type="inferred from homology"/>
<accession>A0A511X5A7</accession>
<dbReference type="PANTHER" id="PTHR37829">
    <property type="entry name" value="PHAGE-LIKE ELEMENT PBSX PROTEIN XKDT"/>
    <property type="match status" value="1"/>
</dbReference>
<dbReference type="AlphaFoldDB" id="A0A511X5A7"/>
<evidence type="ECO:0000313" key="7">
    <source>
        <dbReference type="Proteomes" id="UP000321635"/>
    </source>
</evidence>
<keyword evidence="2" id="KW-0812">Transmembrane</keyword>
<reference evidence="6 7" key="1">
    <citation type="submission" date="2019-07" db="EMBL/GenBank/DDBJ databases">
        <title>Whole genome shotgun sequence of Acetobacter nitrogenifigens NBRC 105050.</title>
        <authorList>
            <person name="Hosoyama A."/>
            <person name="Uohara A."/>
            <person name="Ohji S."/>
            <person name="Ichikawa N."/>
        </authorList>
    </citation>
    <scope>NUCLEOTIDE SEQUENCE [LARGE SCALE GENOMIC DNA]</scope>
    <source>
        <strain evidence="6 7">NBRC 105050</strain>
    </source>
</reference>
<evidence type="ECO:0000259" key="4">
    <source>
        <dbReference type="Pfam" id="PF26078"/>
    </source>
</evidence>